<dbReference type="Gene3D" id="3.40.50.1950">
    <property type="entry name" value="Flavin prenyltransferase-like"/>
    <property type="match status" value="1"/>
</dbReference>
<dbReference type="EMBL" id="JAVFKM010000004">
    <property type="protein sequence ID" value="MEF3113805.1"/>
    <property type="molecule type" value="Genomic_DNA"/>
</dbReference>
<dbReference type="Pfam" id="PF02441">
    <property type="entry name" value="Flavoprotein"/>
    <property type="match status" value="1"/>
</dbReference>
<feature type="domain" description="Flavoprotein" evidence="1">
    <location>
        <begin position="33"/>
        <end position="147"/>
    </location>
</feature>
<keyword evidence="3" id="KW-1185">Reference proteome</keyword>
<name>A0ABU7WQJ6_9ACTN</name>
<proteinExistence type="predicted"/>
<evidence type="ECO:0000259" key="1">
    <source>
        <dbReference type="Pfam" id="PF02441"/>
    </source>
</evidence>
<reference evidence="2 3" key="1">
    <citation type="submission" date="2023-08" db="EMBL/GenBank/DDBJ databases">
        <authorList>
            <person name="Sharma P."/>
            <person name="Verma V."/>
            <person name="Mohan M.K."/>
            <person name="Dubey A.K."/>
        </authorList>
    </citation>
    <scope>NUCLEOTIDE SEQUENCE [LARGE SCALE GENOMIC DNA]</scope>
    <source>
        <strain evidence="2 3">ADP4</strain>
    </source>
</reference>
<evidence type="ECO:0000313" key="2">
    <source>
        <dbReference type="EMBL" id="MEF3113805.1"/>
    </source>
</evidence>
<dbReference type="SUPFAM" id="SSF52507">
    <property type="entry name" value="Homo-oligomeric flavin-containing Cys decarboxylases, HFCD"/>
    <property type="match status" value="1"/>
</dbReference>
<organism evidence="2 3">
    <name type="scientific">Streptomyces chrestomyceticus</name>
    <dbReference type="NCBI Taxonomy" id="68185"/>
    <lineage>
        <taxon>Bacteria</taxon>
        <taxon>Bacillati</taxon>
        <taxon>Actinomycetota</taxon>
        <taxon>Actinomycetes</taxon>
        <taxon>Kitasatosporales</taxon>
        <taxon>Streptomycetaceae</taxon>
        <taxon>Streptomyces</taxon>
    </lineage>
</organism>
<dbReference type="InterPro" id="IPR036551">
    <property type="entry name" value="Flavin_trans-like"/>
</dbReference>
<dbReference type="Proteomes" id="UP001348265">
    <property type="component" value="Unassembled WGS sequence"/>
</dbReference>
<accession>A0ABU7WQJ6</accession>
<sequence>MWTGRVNRRTLYLVACAAPPVRHVSVGICAAQAADWDVCLILTPAAYRWAVEDAEGEIEKLRELTGHPVRHSFKLPSQPDELPAPDAILVAPATFNTLNKWAAGTADTLALGLITEAIGLGKPIVALPSFNTAQARHPAFERNIKTLREAGVNVLLGEGKYVPRPPRQGRPHEFPWQFALDALPREE</sequence>
<evidence type="ECO:0000313" key="3">
    <source>
        <dbReference type="Proteomes" id="UP001348265"/>
    </source>
</evidence>
<gene>
    <name evidence="2" type="ORF">RB636_11445</name>
</gene>
<dbReference type="PANTHER" id="PTHR14359:SF6">
    <property type="entry name" value="PHOSPHOPANTOTHENOYLCYSTEINE DECARBOXYLASE"/>
    <property type="match status" value="1"/>
</dbReference>
<comment type="caution">
    <text evidence="2">The sequence shown here is derived from an EMBL/GenBank/DDBJ whole genome shotgun (WGS) entry which is preliminary data.</text>
</comment>
<protein>
    <submittedName>
        <fullName evidence="2">Flavoprotein</fullName>
    </submittedName>
</protein>
<dbReference type="PANTHER" id="PTHR14359">
    <property type="entry name" value="HOMO-OLIGOMERIC FLAVIN CONTAINING CYS DECARBOXYLASE FAMILY"/>
    <property type="match status" value="1"/>
</dbReference>
<dbReference type="InterPro" id="IPR003382">
    <property type="entry name" value="Flavoprotein"/>
</dbReference>